<feature type="compositionally biased region" description="Polar residues" evidence="11">
    <location>
        <begin position="1"/>
        <end position="14"/>
    </location>
</feature>
<dbReference type="Pfam" id="PF13896">
    <property type="entry name" value="Glyco_transf_49"/>
    <property type="match status" value="2"/>
</dbReference>
<dbReference type="InterPro" id="IPR051292">
    <property type="entry name" value="Xyl/GlcA_transferase"/>
</dbReference>
<dbReference type="Pfam" id="PF05182">
    <property type="entry name" value="Fip1"/>
    <property type="match status" value="1"/>
</dbReference>
<dbReference type="InterPro" id="IPR007854">
    <property type="entry name" value="Fip1_dom"/>
</dbReference>
<feature type="compositionally biased region" description="Acidic residues" evidence="11">
    <location>
        <begin position="26"/>
        <end position="35"/>
    </location>
</feature>
<evidence type="ECO:0000256" key="11">
    <source>
        <dbReference type="SAM" id="MobiDB-lite"/>
    </source>
</evidence>
<evidence type="ECO:0000256" key="7">
    <source>
        <dbReference type="ARBA" id="ARBA00022989"/>
    </source>
</evidence>
<dbReference type="Proteomes" id="UP000279271">
    <property type="component" value="Unassembled WGS sequence"/>
</dbReference>
<feature type="compositionally biased region" description="Basic and acidic residues" evidence="11">
    <location>
        <begin position="71"/>
        <end position="80"/>
    </location>
</feature>
<keyword evidence="9" id="KW-0325">Glycoprotein</keyword>
<dbReference type="EMBL" id="QOKY01000160">
    <property type="protein sequence ID" value="RMZ55658.1"/>
    <property type="molecule type" value="Genomic_DNA"/>
</dbReference>
<dbReference type="GO" id="GO:0015020">
    <property type="term" value="F:glucuronosyltransferase activity"/>
    <property type="evidence" value="ECO:0007669"/>
    <property type="project" value="TreeGrafter"/>
</dbReference>
<dbReference type="GO" id="GO:0042285">
    <property type="term" value="F:xylosyltransferase activity"/>
    <property type="evidence" value="ECO:0007669"/>
    <property type="project" value="TreeGrafter"/>
</dbReference>
<name>A0A3M7KYQ5_AUXPR</name>
<keyword evidence="7" id="KW-1133">Transmembrane helix</keyword>
<evidence type="ECO:0000256" key="8">
    <source>
        <dbReference type="ARBA" id="ARBA00023136"/>
    </source>
</evidence>
<keyword evidence="8" id="KW-0472">Membrane</keyword>
<keyword evidence="6" id="KW-0735">Signal-anchor</keyword>
<organism evidence="13 14">
    <name type="scientific">Auxenochlorella protothecoides</name>
    <name type="common">Green microalga</name>
    <name type="synonym">Chlorella protothecoides</name>
    <dbReference type="NCBI Taxonomy" id="3075"/>
    <lineage>
        <taxon>Eukaryota</taxon>
        <taxon>Viridiplantae</taxon>
        <taxon>Chlorophyta</taxon>
        <taxon>core chlorophytes</taxon>
        <taxon>Trebouxiophyceae</taxon>
        <taxon>Chlorellales</taxon>
        <taxon>Chlorellaceae</taxon>
        <taxon>Auxenochlorella</taxon>
    </lineage>
</organism>
<keyword evidence="5" id="KW-0812">Transmembrane</keyword>
<sequence>TTWAQEDPSPSSKGDAQAPPPLPVPEEGEDSDDDLMITLDENATAYEPAAPRYTTQSGVIPGVGPPAGAHSFRDHPATKHEAPEVPGLFPSSAPPTYNQGYGVQPNRPAIGGVPRSAIPGLGGGPAQRGWQSANAPNAGLPTEEPAFQSEAKPGQPIKLPGQTRVTAEEYREFLSLGHGEIFSLDIDRVVDAPWRIPGIDPSDFFNYGLNQRTWKEYTARIEKFRQEFTMQNRIQTLDQALPGRQEATGATRYPKSAPSAASSVAEAMYRASVTSERPARVTHGRSGSPWDHIIVLTDGLLPPDPAPTSVAVLSVYYWAELRHVTWSKPNQDSAAQTLSEDLVNELNAQREAFLAGVQNTTVQSNCKADNTSEYLPRLVEHGTWRSAHRRDAPSVTLVTQLSLDRLDMLDGQCATYAGVIAAALYVPLVRGEGVVSPAAKDYDGEPLAAASRALSDFHKAMEHTAACTLDLQLVGEEFDTRAEAGLYPFNAIRNRALMLAQTEASRGAIVLLLDVDFMPSFFLSEELHEQEQYTRLRERLRQGRVMVLPAFEMSRQEDGREVVHKLAQGGKPALAKAYTGGQVAGFQIKLWSRGHMVTDYTKWWTATEPYAGYEPYILVLREHVPWYDERFRGYGRDKIVHLMHLAALGMAFDVHPSQYVIHIPHPKAPTYRATKRSKQWDYLHNLFAEVQIDISTGNWTPVTSFADLCREIMFCLLPSVRWRQQMPGPFFRHHAWGLLHQRAHFMKQIDKLELLGSCRAGQPPECTTYSDVIAAAVYVSLLNGRLHAPQHSTLHGQTVGTLRKAVAEFHSRMEAEGSCMLDLTLVVQDFDDVVEADYYTFNAARNQALRLALTEAVLLLDVDFILSASFLEELRSPNAYDSLISHLHQHRLLIIPAFETNTDEEDGEMLAKSLVAGEARAPAAVEGIGVPQTVLRRLNA</sequence>
<keyword evidence="4" id="KW-0507">mRNA processing</keyword>
<evidence type="ECO:0000256" key="4">
    <source>
        <dbReference type="ARBA" id="ARBA00022664"/>
    </source>
</evidence>
<dbReference type="PANTHER" id="PTHR12270:SF52">
    <property type="entry name" value="GLYCOSYLTRANSFERASE-LIKE PROTEIN GNT13-RELATED"/>
    <property type="match status" value="1"/>
</dbReference>
<keyword evidence="10" id="KW-0539">Nucleus</keyword>
<comment type="similarity">
    <text evidence="3">Belongs to the FIP1 family.</text>
</comment>
<feature type="region of interest" description="Disordered" evidence="11">
    <location>
        <begin position="139"/>
        <end position="159"/>
    </location>
</feature>
<dbReference type="GO" id="GO:0035269">
    <property type="term" value="P:protein O-linked glycosylation via mannose"/>
    <property type="evidence" value="ECO:0007669"/>
    <property type="project" value="TreeGrafter"/>
</dbReference>
<evidence type="ECO:0000256" key="2">
    <source>
        <dbReference type="ARBA" id="ARBA00004606"/>
    </source>
</evidence>
<dbReference type="AlphaFoldDB" id="A0A3M7KYQ5"/>
<comment type="subcellular location">
    <subcellularLocation>
        <location evidence="2">Membrane</location>
        <topology evidence="2">Single-pass type II membrane protein</topology>
    </subcellularLocation>
    <subcellularLocation>
        <location evidence="1">Nucleus</location>
    </subcellularLocation>
</comment>
<protein>
    <recommendedName>
        <fullName evidence="12">Pre-mRNA polyadenylation factor Fip1 domain-containing protein</fullName>
    </recommendedName>
</protein>
<dbReference type="PANTHER" id="PTHR12270">
    <property type="entry name" value="GLYCOSYLTRANSFERASE-RELATED"/>
    <property type="match status" value="1"/>
</dbReference>
<evidence type="ECO:0000256" key="5">
    <source>
        <dbReference type="ARBA" id="ARBA00022692"/>
    </source>
</evidence>
<evidence type="ECO:0000313" key="13">
    <source>
        <dbReference type="EMBL" id="RMZ55658.1"/>
    </source>
</evidence>
<comment type="caution">
    <text evidence="13">The sequence shown here is derived from an EMBL/GenBank/DDBJ whole genome shotgun (WGS) entry which is preliminary data.</text>
</comment>
<accession>A0A3M7KYQ5</accession>
<reference evidence="14" key="1">
    <citation type="journal article" date="2018" name="Algal Res.">
        <title>Characterization of plant carbon substrate utilization by Auxenochlorella protothecoides.</title>
        <authorList>
            <person name="Vogler B.W."/>
            <person name="Starkenburg S.R."/>
            <person name="Sudasinghe N."/>
            <person name="Schambach J.Y."/>
            <person name="Rollin J.A."/>
            <person name="Pattathil S."/>
            <person name="Barry A.N."/>
        </authorList>
    </citation>
    <scope>NUCLEOTIDE SEQUENCE [LARGE SCALE GENOMIC DNA]</scope>
    <source>
        <strain evidence="14">UTEX 25</strain>
    </source>
</reference>
<feature type="non-terminal residue" evidence="13">
    <location>
        <position position="1"/>
    </location>
</feature>
<evidence type="ECO:0000256" key="3">
    <source>
        <dbReference type="ARBA" id="ARBA00007459"/>
    </source>
</evidence>
<gene>
    <name evidence="13" type="ORF">APUTEX25_000241</name>
</gene>
<evidence type="ECO:0000256" key="9">
    <source>
        <dbReference type="ARBA" id="ARBA00023180"/>
    </source>
</evidence>
<feature type="domain" description="Pre-mRNA polyadenylation factor Fip1" evidence="12">
    <location>
        <begin position="184"/>
        <end position="225"/>
    </location>
</feature>
<feature type="compositionally biased region" description="Low complexity" evidence="11">
    <location>
        <begin position="58"/>
        <end position="69"/>
    </location>
</feature>
<evidence type="ECO:0000256" key="10">
    <source>
        <dbReference type="ARBA" id="ARBA00023242"/>
    </source>
</evidence>
<dbReference type="GO" id="GO:0005634">
    <property type="term" value="C:nucleus"/>
    <property type="evidence" value="ECO:0007669"/>
    <property type="project" value="UniProtKB-SubCell"/>
</dbReference>
<evidence type="ECO:0000313" key="14">
    <source>
        <dbReference type="Proteomes" id="UP000279271"/>
    </source>
</evidence>
<dbReference type="GO" id="GO:0006397">
    <property type="term" value="P:mRNA processing"/>
    <property type="evidence" value="ECO:0007669"/>
    <property type="project" value="UniProtKB-KW"/>
</dbReference>
<evidence type="ECO:0000259" key="12">
    <source>
        <dbReference type="Pfam" id="PF05182"/>
    </source>
</evidence>
<evidence type="ECO:0000256" key="1">
    <source>
        <dbReference type="ARBA" id="ARBA00004123"/>
    </source>
</evidence>
<dbReference type="GO" id="GO:0016020">
    <property type="term" value="C:membrane"/>
    <property type="evidence" value="ECO:0007669"/>
    <property type="project" value="UniProtKB-SubCell"/>
</dbReference>
<evidence type="ECO:0000256" key="6">
    <source>
        <dbReference type="ARBA" id="ARBA00022968"/>
    </source>
</evidence>
<proteinExistence type="inferred from homology"/>
<feature type="region of interest" description="Disordered" evidence="11">
    <location>
        <begin position="1"/>
        <end position="80"/>
    </location>
</feature>